<dbReference type="SMART" id="SM01387">
    <property type="entry name" value="Ribosomal_S15"/>
    <property type="match status" value="1"/>
</dbReference>
<comment type="subunit">
    <text evidence="3 4">Part of the 30S ribosomal subunit. Forms a bridge to the 50S subunit in the 70S ribosome, contacting the 23S rRNA.</text>
</comment>
<evidence type="ECO:0000256" key="4">
    <source>
        <dbReference type="HAMAP-Rule" id="MF_01343"/>
    </source>
</evidence>
<feature type="compositionally biased region" description="Basic residues" evidence="6">
    <location>
        <begin position="1"/>
        <end position="16"/>
    </location>
</feature>
<dbReference type="Pfam" id="PF00312">
    <property type="entry name" value="Ribosomal_S15"/>
    <property type="match status" value="1"/>
</dbReference>
<dbReference type="PANTHER" id="PTHR23321:SF26">
    <property type="entry name" value="SMALL RIBOSOMAL SUBUNIT PROTEIN US15M"/>
    <property type="match status" value="1"/>
</dbReference>
<comment type="similarity">
    <text evidence="4 5">Belongs to the universal ribosomal protein uS15 family.</text>
</comment>
<dbReference type="Gene3D" id="6.10.250.3130">
    <property type="match status" value="1"/>
</dbReference>
<dbReference type="SUPFAM" id="SSF47060">
    <property type="entry name" value="S15/NS1 RNA-binding domain"/>
    <property type="match status" value="1"/>
</dbReference>
<dbReference type="NCBIfam" id="TIGR00952">
    <property type="entry name" value="S15_bact"/>
    <property type="match status" value="1"/>
</dbReference>
<evidence type="ECO:0000313" key="8">
    <source>
        <dbReference type="Proteomes" id="UP000231276"/>
    </source>
</evidence>
<dbReference type="CDD" id="cd00353">
    <property type="entry name" value="Ribosomal_S15p_S13e"/>
    <property type="match status" value="1"/>
</dbReference>
<dbReference type="InterPro" id="IPR009068">
    <property type="entry name" value="uS15_NS1_RNA-bd_sf"/>
</dbReference>
<dbReference type="EMBL" id="PCTS01000043">
    <property type="protein sequence ID" value="PIP86253.1"/>
    <property type="molecule type" value="Genomic_DNA"/>
</dbReference>
<comment type="function">
    <text evidence="4">One of the primary rRNA binding proteins, it binds directly to 16S rRNA where it helps nucleate assembly of the platform of the 30S subunit by binding and bridging several RNA helices of the 16S rRNA.</text>
</comment>
<keyword evidence="1 4" id="KW-0689">Ribosomal protein</keyword>
<dbReference type="AlphaFoldDB" id="A0A2H0DVQ4"/>
<feature type="region of interest" description="Disordered" evidence="6">
    <location>
        <begin position="1"/>
        <end position="26"/>
    </location>
</feature>
<evidence type="ECO:0000256" key="3">
    <source>
        <dbReference type="ARBA" id="ARBA00064542"/>
    </source>
</evidence>
<sequence>MLTKRKKQGAIKRVKRHEKDTGSPEVQISILSKRIDELAKHLKENNKDKHSRRGLLGLVEKRRAHLKYLKKNDEKRYDAIIKKVGLKK</sequence>
<evidence type="ECO:0000256" key="5">
    <source>
        <dbReference type="RuleBase" id="RU003919"/>
    </source>
</evidence>
<dbReference type="GO" id="GO:0022627">
    <property type="term" value="C:cytosolic small ribosomal subunit"/>
    <property type="evidence" value="ECO:0007669"/>
    <property type="project" value="TreeGrafter"/>
</dbReference>
<dbReference type="FunFam" id="1.10.287.10:FF:000002">
    <property type="entry name" value="30S ribosomal protein S15"/>
    <property type="match status" value="1"/>
</dbReference>
<evidence type="ECO:0000256" key="6">
    <source>
        <dbReference type="SAM" id="MobiDB-lite"/>
    </source>
</evidence>
<keyword evidence="4" id="KW-0694">RNA-binding</keyword>
<protein>
    <recommendedName>
        <fullName evidence="4">Small ribosomal subunit protein uS15</fullName>
    </recommendedName>
</protein>
<dbReference type="HAMAP" id="MF_01343_B">
    <property type="entry name" value="Ribosomal_uS15_B"/>
    <property type="match status" value="1"/>
</dbReference>
<keyword evidence="4" id="KW-0699">rRNA-binding</keyword>
<dbReference type="PANTHER" id="PTHR23321">
    <property type="entry name" value="RIBOSOMAL PROTEIN S15, BACTERIAL AND ORGANELLAR"/>
    <property type="match status" value="1"/>
</dbReference>
<comment type="caution">
    <text evidence="7">The sequence shown here is derived from an EMBL/GenBank/DDBJ whole genome shotgun (WGS) entry which is preliminary data.</text>
</comment>
<dbReference type="GO" id="GO:0019843">
    <property type="term" value="F:rRNA binding"/>
    <property type="evidence" value="ECO:0007669"/>
    <property type="project" value="UniProtKB-UniRule"/>
</dbReference>
<evidence type="ECO:0000256" key="2">
    <source>
        <dbReference type="ARBA" id="ARBA00023274"/>
    </source>
</evidence>
<proteinExistence type="inferred from homology"/>
<name>A0A2H0DVQ4_9BACT</name>
<dbReference type="InterPro" id="IPR000589">
    <property type="entry name" value="Ribosomal_uS15"/>
</dbReference>
<evidence type="ECO:0000256" key="1">
    <source>
        <dbReference type="ARBA" id="ARBA00022980"/>
    </source>
</evidence>
<comment type="function">
    <text evidence="4">Forms an intersubunit bridge (bridge B4) with the 23S rRNA of the 50S subunit in the ribosome.</text>
</comment>
<dbReference type="GO" id="GO:0003735">
    <property type="term" value="F:structural constituent of ribosome"/>
    <property type="evidence" value="ECO:0007669"/>
    <property type="project" value="InterPro"/>
</dbReference>
<organism evidence="7 8">
    <name type="scientific">Candidatus Campbellbacteria bacterium CG22_combo_CG10-13_8_21_14_all_43_18</name>
    <dbReference type="NCBI Taxonomy" id="1974530"/>
    <lineage>
        <taxon>Bacteria</taxon>
        <taxon>Candidatus Campbelliibacteriota</taxon>
    </lineage>
</organism>
<dbReference type="Proteomes" id="UP000231276">
    <property type="component" value="Unassembled WGS sequence"/>
</dbReference>
<dbReference type="GO" id="GO:0006412">
    <property type="term" value="P:translation"/>
    <property type="evidence" value="ECO:0007669"/>
    <property type="project" value="UniProtKB-UniRule"/>
</dbReference>
<gene>
    <name evidence="4" type="primary">rpsO</name>
    <name evidence="7" type="ORF">COW82_03080</name>
</gene>
<dbReference type="Gene3D" id="1.10.287.10">
    <property type="entry name" value="S15/NS1, RNA-binding"/>
    <property type="match status" value="1"/>
</dbReference>
<accession>A0A2H0DVQ4</accession>
<reference evidence="7 8" key="1">
    <citation type="submission" date="2017-09" db="EMBL/GenBank/DDBJ databases">
        <title>Depth-based differentiation of microbial function through sediment-hosted aquifers and enrichment of novel symbionts in the deep terrestrial subsurface.</title>
        <authorList>
            <person name="Probst A.J."/>
            <person name="Ladd B."/>
            <person name="Jarett J.K."/>
            <person name="Geller-Mcgrath D.E."/>
            <person name="Sieber C.M."/>
            <person name="Emerson J.B."/>
            <person name="Anantharaman K."/>
            <person name="Thomas B.C."/>
            <person name="Malmstrom R."/>
            <person name="Stieglmeier M."/>
            <person name="Klingl A."/>
            <person name="Woyke T."/>
            <person name="Ryan C.M."/>
            <person name="Banfield J.F."/>
        </authorList>
    </citation>
    <scope>NUCLEOTIDE SEQUENCE [LARGE SCALE GENOMIC DNA]</scope>
    <source>
        <strain evidence="7">CG22_combo_CG10-13_8_21_14_all_43_18</strain>
    </source>
</reference>
<dbReference type="InterPro" id="IPR005290">
    <property type="entry name" value="Ribosomal_uS15_bac-type"/>
</dbReference>
<keyword evidence="2 4" id="KW-0687">Ribonucleoprotein</keyword>
<evidence type="ECO:0000313" key="7">
    <source>
        <dbReference type="EMBL" id="PIP86253.1"/>
    </source>
</evidence>